<comment type="similarity">
    <text evidence="2">Belongs to the VirD4/TraG family.</text>
</comment>
<reference evidence="8" key="1">
    <citation type="submission" date="2023-03" db="EMBL/GenBank/DDBJ databases">
        <authorList>
            <person name="Shen W."/>
            <person name="Cai J."/>
        </authorList>
    </citation>
    <scope>NUCLEOTIDE SEQUENCE</scope>
    <source>
        <strain evidence="8">Y3</strain>
    </source>
</reference>
<dbReference type="GO" id="GO:0005886">
    <property type="term" value="C:plasma membrane"/>
    <property type="evidence" value="ECO:0007669"/>
    <property type="project" value="UniProtKB-SubCell"/>
</dbReference>
<evidence type="ECO:0000256" key="5">
    <source>
        <dbReference type="ARBA" id="ARBA00022989"/>
    </source>
</evidence>
<accession>A0AAJ2IYL0</accession>
<comment type="subcellular location">
    <subcellularLocation>
        <location evidence="1">Cell membrane</location>
        <topology evidence="1">Multi-pass membrane protein</topology>
    </subcellularLocation>
</comment>
<dbReference type="EMBL" id="JARPYC010000004">
    <property type="protein sequence ID" value="MDT2666758.1"/>
    <property type="molecule type" value="Genomic_DNA"/>
</dbReference>
<dbReference type="Gene3D" id="3.40.50.300">
    <property type="entry name" value="P-loop containing nucleotide triphosphate hydrolases"/>
    <property type="match status" value="1"/>
</dbReference>
<evidence type="ECO:0000256" key="4">
    <source>
        <dbReference type="ARBA" id="ARBA00022692"/>
    </source>
</evidence>
<evidence type="ECO:0000256" key="2">
    <source>
        <dbReference type="ARBA" id="ARBA00008806"/>
    </source>
</evidence>
<dbReference type="CDD" id="cd01127">
    <property type="entry name" value="TrwB_TraG_TraD_VirD4"/>
    <property type="match status" value="1"/>
</dbReference>
<dbReference type="Proteomes" id="UP001257962">
    <property type="component" value="Unassembled WGS sequence"/>
</dbReference>
<keyword evidence="6 7" id="KW-0472">Membrane</keyword>
<evidence type="ECO:0000313" key="9">
    <source>
        <dbReference type="Proteomes" id="UP001257962"/>
    </source>
</evidence>
<evidence type="ECO:0000256" key="7">
    <source>
        <dbReference type="SAM" id="Phobius"/>
    </source>
</evidence>
<proteinExistence type="inferred from homology"/>
<dbReference type="PANTHER" id="PTHR37937">
    <property type="entry name" value="CONJUGATIVE TRANSFER: DNA TRANSPORT"/>
    <property type="match status" value="1"/>
</dbReference>
<sequence length="609" mass="70302">MKSSKEKLVGALLFGLFLGYFLHRFVKIGESNYHGDVGQMFIKISQSNEINTHPLDLAFTSYSFFAFICGIGLALLIYLARIDNRTYLTGKEYGSARQATLKEMEKFRNKEFKKNVILGQKARISRVNSALRKKFKRNNNTLVLGASGTAKTYRFVKPNLAQAFGSYILTDSKGMTVHETGKFFEEEGYAVKIFDLINMTGPSDTFNPFCYVRDELTLRTLLSLLITGTDGEVPKQGDPFWDKAEVVLSEALMGYCWRKAKARGEQARLYQINELVRNLRSPDPKVKSVVEILFEQYEKEFGEDDYYAKKFRTFKGTFAGDTLNSVLAIVGSRFDMFEMPQIKRLIDSDTVELDKIALRPTILYINIPDYDTTFNFLATIMFSMLNLTLFYQADVLYNGEVPVPVSVHADEYANYSNIYRMENFTAVNRSRNISMNLYLQDINQLKKKHEKDWRTIVSNSDTLVFLGGAEEDTTKLISKKAGKTTIYEKDYERLKDGHRNNKPRPKGRDLYDEHEVATLDNEKMLVFIRGMNVFEDTKYIAENHPNWKKFAYPGHNGQEGKPLDPNWYEWKRYDSKVDEWLDNTSPEDIDILNEDPNEVEFLKQTLKIT</sequence>
<evidence type="ECO:0000256" key="1">
    <source>
        <dbReference type="ARBA" id="ARBA00004651"/>
    </source>
</evidence>
<dbReference type="NCBIfam" id="NF045973">
    <property type="entry name" value="conju_CD1115"/>
    <property type="match status" value="1"/>
</dbReference>
<comment type="caution">
    <text evidence="8">The sequence shown here is derived from an EMBL/GenBank/DDBJ whole genome shotgun (WGS) entry which is preliminary data.</text>
</comment>
<evidence type="ECO:0000256" key="6">
    <source>
        <dbReference type="ARBA" id="ARBA00023136"/>
    </source>
</evidence>
<dbReference type="InterPro" id="IPR027417">
    <property type="entry name" value="P-loop_NTPase"/>
</dbReference>
<organism evidence="8 9">
    <name type="scientific">Lactococcus petauri</name>
    <dbReference type="NCBI Taxonomy" id="1940789"/>
    <lineage>
        <taxon>Bacteria</taxon>
        <taxon>Bacillati</taxon>
        <taxon>Bacillota</taxon>
        <taxon>Bacilli</taxon>
        <taxon>Lactobacillales</taxon>
        <taxon>Streptococcaceae</taxon>
        <taxon>Lactococcus</taxon>
    </lineage>
</organism>
<keyword evidence="3" id="KW-1003">Cell membrane</keyword>
<evidence type="ECO:0000256" key="3">
    <source>
        <dbReference type="ARBA" id="ARBA00022475"/>
    </source>
</evidence>
<feature type="transmembrane region" description="Helical" evidence="7">
    <location>
        <begin position="62"/>
        <end position="80"/>
    </location>
</feature>
<keyword evidence="5 7" id="KW-1133">Transmembrane helix</keyword>
<dbReference type="Pfam" id="PF02534">
    <property type="entry name" value="T4SS-DNA_transf"/>
    <property type="match status" value="1"/>
</dbReference>
<dbReference type="SUPFAM" id="SSF52540">
    <property type="entry name" value="P-loop containing nucleoside triphosphate hydrolases"/>
    <property type="match status" value="1"/>
</dbReference>
<dbReference type="RefSeq" id="WP_311793325.1">
    <property type="nucleotide sequence ID" value="NZ_JARPXS010000004.1"/>
</dbReference>
<protein>
    <submittedName>
        <fullName evidence="8">Type IV secretory system conjugative DNA transfer family protein</fullName>
    </submittedName>
</protein>
<evidence type="ECO:0000313" key="8">
    <source>
        <dbReference type="EMBL" id="MDT2666758.1"/>
    </source>
</evidence>
<gene>
    <name evidence="8" type="ORF">P7D34_05845</name>
</gene>
<dbReference type="PANTHER" id="PTHR37937:SF1">
    <property type="entry name" value="CONJUGATIVE TRANSFER: DNA TRANSPORT"/>
    <property type="match status" value="1"/>
</dbReference>
<dbReference type="InterPro" id="IPR051539">
    <property type="entry name" value="T4SS-coupling_protein"/>
</dbReference>
<keyword evidence="4 7" id="KW-0812">Transmembrane</keyword>
<dbReference type="InterPro" id="IPR003688">
    <property type="entry name" value="TraG/VirD4"/>
</dbReference>
<dbReference type="AlphaFoldDB" id="A0AAJ2IYL0"/>
<name>A0AAJ2IYL0_9LACT</name>